<dbReference type="EMBL" id="JADGJD010000260">
    <property type="protein sequence ID" value="KAJ3052842.1"/>
    <property type="molecule type" value="Genomic_DNA"/>
</dbReference>
<feature type="binding site" evidence="6">
    <location>
        <begin position="146"/>
        <end position="148"/>
    </location>
    <ligand>
        <name>substrate</name>
        <note>ligand shared between homodimeric partners</note>
    </ligand>
</feature>
<dbReference type="GO" id="GO:0009116">
    <property type="term" value="P:nucleoside metabolic process"/>
    <property type="evidence" value="ECO:0007669"/>
    <property type="project" value="UniProtKB-UniRule"/>
</dbReference>
<evidence type="ECO:0000256" key="6">
    <source>
        <dbReference type="HAMAP-Rule" id="MF_03036"/>
    </source>
</evidence>
<feature type="binding site" description="in other chain" evidence="6">
    <location>
        <position position="43"/>
    </location>
    <ligand>
        <name>substrate</name>
        <note>ligand shared between homodimeric partners</note>
    </ligand>
</feature>
<protein>
    <recommendedName>
        <fullName evidence="6">Putative 2'-deoxynucleoside 5'-phosphate N-hydrolase 1</fullName>
        <ecNumber evidence="6">3.2.2.-</ecNumber>
    </recommendedName>
</protein>
<evidence type="ECO:0000256" key="3">
    <source>
        <dbReference type="ARBA" id="ARBA00023080"/>
    </source>
</evidence>
<comment type="caution">
    <text evidence="7">The sequence shown here is derived from an EMBL/GenBank/DDBJ whole genome shotgun (WGS) entry which is preliminary data.</text>
</comment>
<dbReference type="PANTHER" id="PTHR15364">
    <property type="entry name" value="2'-DEOXYNUCLEOSIDE 5'-PHOSPHATE N-HYDROLASE 1"/>
    <property type="match status" value="1"/>
</dbReference>
<dbReference type="InterPro" id="IPR051239">
    <property type="entry name" value="2'-dNMP_N-hydrolase"/>
</dbReference>
<keyword evidence="3 6" id="KW-0546">Nucleotide metabolism</keyword>
<dbReference type="GO" id="GO:0009159">
    <property type="term" value="P:deoxyribonucleoside monophosphate catabolic process"/>
    <property type="evidence" value="ECO:0007669"/>
    <property type="project" value="InterPro"/>
</dbReference>
<feature type="binding site" description="in other chain" evidence="6">
    <location>
        <begin position="28"/>
        <end position="34"/>
    </location>
    <ligand>
        <name>substrate</name>
        <note>ligand shared between homodimeric partners</note>
    </ligand>
</feature>
<dbReference type="GO" id="GO:0005737">
    <property type="term" value="C:cytoplasm"/>
    <property type="evidence" value="ECO:0007669"/>
    <property type="project" value="UniProtKB-SubCell"/>
</dbReference>
<proteinExistence type="inferred from homology"/>
<keyword evidence="6" id="KW-0539">Nucleus</keyword>
<dbReference type="GO" id="GO:0005634">
    <property type="term" value="C:nucleus"/>
    <property type="evidence" value="ECO:0007669"/>
    <property type="project" value="UniProtKB-SubCell"/>
</dbReference>
<evidence type="ECO:0000256" key="2">
    <source>
        <dbReference type="ARBA" id="ARBA00022801"/>
    </source>
</evidence>
<keyword evidence="2 6" id="KW-0378">Hydrolase</keyword>
<dbReference type="Proteomes" id="UP001212841">
    <property type="component" value="Unassembled WGS sequence"/>
</dbReference>
<gene>
    <name evidence="7" type="ORF">HK097_005569</name>
</gene>
<dbReference type="InterPro" id="IPR007710">
    <property type="entry name" value="Nucleoside_deoxyribTrfase"/>
</dbReference>
<comment type="subunit">
    <text evidence="1 6">Monomer and homodimer.</text>
</comment>
<dbReference type="Pfam" id="PF05014">
    <property type="entry name" value="Nuc_deoxyrib_tr"/>
    <property type="match status" value="1"/>
</dbReference>
<dbReference type="EC" id="3.2.2.-" evidence="6"/>
<dbReference type="SUPFAM" id="SSF52309">
    <property type="entry name" value="N-(deoxy)ribosyltransferase-like"/>
    <property type="match status" value="1"/>
</dbReference>
<keyword evidence="4 6" id="KW-0326">Glycosidase</keyword>
<comment type="similarity">
    <text evidence="6">Belongs to the 2'-deoxynucleoside 5'-phosphate N-hydrolase 1 family.</text>
</comment>
<dbReference type="HAMAP" id="MF_03036">
    <property type="entry name" value="Nuc_phosphate_hydrolase"/>
    <property type="match status" value="1"/>
</dbReference>
<reference evidence="7" key="1">
    <citation type="submission" date="2020-05" db="EMBL/GenBank/DDBJ databases">
        <title>Phylogenomic resolution of chytrid fungi.</title>
        <authorList>
            <person name="Stajich J.E."/>
            <person name="Amses K."/>
            <person name="Simmons R."/>
            <person name="Seto K."/>
            <person name="Myers J."/>
            <person name="Bonds A."/>
            <person name="Quandt C.A."/>
            <person name="Barry K."/>
            <person name="Liu P."/>
            <person name="Grigoriev I."/>
            <person name="Longcore J.E."/>
            <person name="James T.Y."/>
        </authorList>
    </citation>
    <scope>NUCLEOTIDE SEQUENCE</scope>
    <source>
        <strain evidence="7">JEL0318</strain>
    </source>
</reference>
<accession>A0AAD5X626</accession>
<dbReference type="GO" id="GO:0070694">
    <property type="term" value="F:5-hydroxymethyl-dUMP N-hydrolase activity"/>
    <property type="evidence" value="ECO:0007669"/>
    <property type="project" value="InterPro"/>
</dbReference>
<evidence type="ECO:0000256" key="1">
    <source>
        <dbReference type="ARBA" id="ARBA00011407"/>
    </source>
</evidence>
<comment type="catalytic activity">
    <reaction evidence="6">
        <text>a purine 2'-deoxyribonucleoside 5'-phosphate + H2O = a purine nucleobase + 2-deoxy-D-ribose 5-phosphate</text>
        <dbReference type="Rhea" id="RHEA:51132"/>
        <dbReference type="ChEBI" id="CHEBI:15377"/>
        <dbReference type="ChEBI" id="CHEBI:26386"/>
        <dbReference type="ChEBI" id="CHEBI:62877"/>
        <dbReference type="ChEBI" id="CHEBI:142198"/>
    </reaction>
</comment>
<dbReference type="GO" id="GO:0009117">
    <property type="term" value="P:nucleotide metabolic process"/>
    <property type="evidence" value="ECO:0007669"/>
    <property type="project" value="UniProtKB-KW"/>
</dbReference>
<feature type="binding site" description="in other chain" evidence="6">
    <location>
        <position position="121"/>
    </location>
    <ligand>
        <name>substrate</name>
        <note>ligand shared between homodimeric partners</note>
    </ligand>
</feature>
<comment type="subcellular location">
    <subcellularLocation>
        <location evidence="6">Cytoplasm</location>
    </subcellularLocation>
    <subcellularLocation>
        <location evidence="6">Nucleus</location>
    </subcellularLocation>
</comment>
<keyword evidence="8" id="KW-1185">Reference proteome</keyword>
<evidence type="ECO:0000256" key="5">
    <source>
        <dbReference type="ARBA" id="ARBA00047460"/>
    </source>
</evidence>
<dbReference type="AlphaFoldDB" id="A0AAD5X626"/>
<comment type="catalytic activity">
    <reaction evidence="5">
        <text>5-hydroxymethyl-dUMP + H2O = 5-hydroxymethyluracil + 2-deoxy-D-ribose 5-phosphate</text>
        <dbReference type="Rhea" id="RHEA:77099"/>
        <dbReference type="ChEBI" id="CHEBI:15377"/>
        <dbReference type="ChEBI" id="CHEBI:16964"/>
        <dbReference type="ChEBI" id="CHEBI:62877"/>
        <dbReference type="ChEBI" id="CHEBI:90409"/>
    </reaction>
    <physiologicalReaction direction="left-to-right" evidence="5">
        <dbReference type="Rhea" id="RHEA:77100"/>
    </physiologicalReaction>
</comment>
<evidence type="ECO:0000256" key="4">
    <source>
        <dbReference type="ARBA" id="ARBA00023295"/>
    </source>
</evidence>
<name>A0AAD5X626_9FUNG</name>
<comment type="function">
    <text evidence="6">Catalyzes the cleavage of the N-glycosidic bond of deoxyribonucleoside 5'-monophosphates to yield deoxyribose 5-phosphate and a purine or pyrimidine base.</text>
</comment>
<dbReference type="Gene3D" id="3.40.50.450">
    <property type="match status" value="1"/>
</dbReference>
<dbReference type="PANTHER" id="PTHR15364:SF0">
    <property type="entry name" value="2'-DEOXYNUCLEOSIDE 5'-PHOSPHATE N-HYDROLASE 1"/>
    <property type="match status" value="1"/>
</dbReference>
<keyword evidence="6" id="KW-0963">Cytoplasm</keyword>
<evidence type="ECO:0000313" key="8">
    <source>
        <dbReference type="Proteomes" id="UP001212841"/>
    </source>
</evidence>
<sequence>MSSAITQKSDIASVVTEQPGTDAQHNFYFCGSIRGGQQDVDIYMQIIKHLKTHGSVLTEHVGDAVHTAELMKVRVKLEREKGAAMLELTDQKIWDIDMAWLKSSHAVIAECTTTSMGVGYEIGIAESLAKPILCLYRKDKDVAKLSAMITGNPKVYVKYYETVPEACTIVDEFLKGLGLGLRK</sequence>
<dbReference type="InterPro" id="IPR028607">
    <property type="entry name" value="DNPH1"/>
</dbReference>
<comment type="catalytic activity">
    <reaction evidence="6">
        <text>a pyrimidine 2'-deoxyribonucleoside 5'-phosphate + H2O = a pyrimidine nucleobase + 2-deoxy-D-ribose 5-phosphate</text>
        <dbReference type="Rhea" id="RHEA:57852"/>
        <dbReference type="ChEBI" id="CHEBI:15377"/>
        <dbReference type="ChEBI" id="CHEBI:26432"/>
        <dbReference type="ChEBI" id="CHEBI:62877"/>
        <dbReference type="ChEBI" id="CHEBI:142209"/>
    </reaction>
</comment>
<evidence type="ECO:0000313" key="7">
    <source>
        <dbReference type="EMBL" id="KAJ3052842.1"/>
    </source>
</evidence>
<organism evidence="7 8">
    <name type="scientific">Rhizophlyctis rosea</name>
    <dbReference type="NCBI Taxonomy" id="64517"/>
    <lineage>
        <taxon>Eukaryota</taxon>
        <taxon>Fungi</taxon>
        <taxon>Fungi incertae sedis</taxon>
        <taxon>Chytridiomycota</taxon>
        <taxon>Chytridiomycota incertae sedis</taxon>
        <taxon>Chytridiomycetes</taxon>
        <taxon>Rhizophlyctidales</taxon>
        <taxon>Rhizophlyctidaceae</taxon>
        <taxon>Rhizophlyctis</taxon>
    </lineage>
</organism>